<comment type="caution">
    <text evidence="3">The sequence shown here is derived from an EMBL/GenBank/DDBJ whole genome shotgun (WGS) entry which is preliminary data.</text>
</comment>
<dbReference type="InterPro" id="IPR024726">
    <property type="entry name" value="FhuF_C"/>
</dbReference>
<evidence type="ECO:0000313" key="4">
    <source>
        <dbReference type="Proteomes" id="UP000778970"/>
    </source>
</evidence>
<dbReference type="InterPro" id="IPR008090">
    <property type="entry name" value="Fe_iron_reduct"/>
</dbReference>
<reference evidence="3" key="1">
    <citation type="submission" date="2017-08" db="EMBL/GenBank/DDBJ databases">
        <authorList>
            <person name="Imhoff J.F."/>
            <person name="Rahn T."/>
            <person name="Kuenzel S."/>
            <person name="Neulinger S.C."/>
        </authorList>
    </citation>
    <scope>NUCLEOTIDE SEQUENCE</scope>
    <source>
        <strain evidence="3">DSM 9154</strain>
    </source>
</reference>
<dbReference type="Proteomes" id="UP000778970">
    <property type="component" value="Unassembled WGS sequence"/>
</dbReference>
<sequence length="260" mass="27953">MSSEAGTMTASADPSSADRFADQLDALLATHWPLGRGRIVGPSGGPGGQNLQTLLADRDVDRLLMRFHAAQGSQDLRATASVWSQWYLATTWPVLIGATLLFDELPPLGVDAVALVTDAEGCPAGLEVRGPTRRAPVEHRLDELVFAQAAPLLEAVMRASRLPKGVPWSNAATVLNWTLEQLADKLPPAQLAPVRALFDTRDGLNGGPNPLAVAMRETPQGQVRSSCCLRYKLSGFPYCGNCPIPAERRDSRFMPDDTTT</sequence>
<dbReference type="RefSeq" id="WP_027289777.1">
    <property type="nucleotide sequence ID" value="NZ_NRRE01000033.1"/>
</dbReference>
<feature type="domain" description="Aerobactin siderophore biosynthesis IucA/IucC-like C-terminal" evidence="1">
    <location>
        <begin position="82"/>
        <end position="215"/>
    </location>
</feature>
<evidence type="ECO:0000313" key="3">
    <source>
        <dbReference type="EMBL" id="MBK1699026.1"/>
    </source>
</evidence>
<keyword evidence="4" id="KW-1185">Reference proteome</keyword>
<dbReference type="NCBIfam" id="TIGR03951">
    <property type="entry name" value="Fe_III_red_FhuF"/>
    <property type="match status" value="1"/>
</dbReference>
<evidence type="ECO:0000259" key="2">
    <source>
        <dbReference type="Pfam" id="PF11575"/>
    </source>
</evidence>
<dbReference type="Pfam" id="PF06276">
    <property type="entry name" value="FhuF"/>
    <property type="match status" value="1"/>
</dbReference>
<name>A0A934V2C4_9PROT</name>
<dbReference type="GO" id="GO:0003824">
    <property type="term" value="F:catalytic activity"/>
    <property type="evidence" value="ECO:0007669"/>
    <property type="project" value="UniProtKB-ARBA"/>
</dbReference>
<dbReference type="Pfam" id="PF11575">
    <property type="entry name" value="FhuF_C"/>
    <property type="match status" value="1"/>
</dbReference>
<organism evidence="3 4">
    <name type="scientific">Rhodovibrio salinarum</name>
    <dbReference type="NCBI Taxonomy" id="1087"/>
    <lineage>
        <taxon>Bacteria</taxon>
        <taxon>Pseudomonadati</taxon>
        <taxon>Pseudomonadota</taxon>
        <taxon>Alphaproteobacteria</taxon>
        <taxon>Rhodospirillales</taxon>
        <taxon>Rhodovibrionaceae</taxon>
        <taxon>Rhodovibrio</taxon>
    </lineage>
</organism>
<accession>A0A934V2C4</accession>
<evidence type="ECO:0000259" key="1">
    <source>
        <dbReference type="Pfam" id="PF06276"/>
    </source>
</evidence>
<protein>
    <submittedName>
        <fullName evidence="3">Siderophore-iron reductase FhuF</fullName>
    </submittedName>
</protein>
<dbReference type="GO" id="GO:0051537">
    <property type="term" value="F:2 iron, 2 sulfur cluster binding"/>
    <property type="evidence" value="ECO:0007669"/>
    <property type="project" value="InterPro"/>
</dbReference>
<feature type="domain" description="Ferric siderophore reductase C-terminal" evidence="2">
    <location>
        <begin position="224"/>
        <end position="243"/>
    </location>
</feature>
<reference evidence="3" key="2">
    <citation type="journal article" date="2020" name="Microorganisms">
        <title>Osmotic Adaptation and Compatible Solute Biosynthesis of Phototrophic Bacteria as Revealed from Genome Analyses.</title>
        <authorList>
            <person name="Imhoff J.F."/>
            <person name="Rahn T."/>
            <person name="Kunzel S."/>
            <person name="Keller A."/>
            <person name="Neulinger S.C."/>
        </authorList>
    </citation>
    <scope>NUCLEOTIDE SEQUENCE</scope>
    <source>
        <strain evidence="3">DSM 9154</strain>
    </source>
</reference>
<gene>
    <name evidence="3" type="primary">fhuF</name>
    <name evidence="3" type="ORF">CKO21_17420</name>
</gene>
<dbReference type="PRINTS" id="PR01714">
    <property type="entry name" value="2FE2SRDCTASE"/>
</dbReference>
<dbReference type="EMBL" id="NRRE01000033">
    <property type="protein sequence ID" value="MBK1699026.1"/>
    <property type="molecule type" value="Genomic_DNA"/>
</dbReference>
<dbReference type="AlphaFoldDB" id="A0A934V2C4"/>
<proteinExistence type="predicted"/>
<dbReference type="InterPro" id="IPR022770">
    <property type="entry name" value="IucA/IucC-like_C"/>
</dbReference>